<dbReference type="OrthoDB" id="9793283at2"/>
<dbReference type="PANTHER" id="PTHR23504">
    <property type="entry name" value="MAJOR FACILITATOR SUPERFAMILY DOMAIN-CONTAINING PROTEIN 10"/>
    <property type="match status" value="1"/>
</dbReference>
<feature type="transmembrane region" description="Helical" evidence="7">
    <location>
        <begin position="29"/>
        <end position="50"/>
    </location>
</feature>
<dbReference type="PROSITE" id="PS50850">
    <property type="entry name" value="MFS"/>
    <property type="match status" value="1"/>
</dbReference>
<dbReference type="HOGENOM" id="CLU_001265_10_11_0"/>
<gene>
    <name evidence="9" type="ordered locus">Psta_0241</name>
</gene>
<dbReference type="EMBL" id="CP001848">
    <property type="protein sequence ID" value="ADB14937.1"/>
    <property type="molecule type" value="Genomic_DNA"/>
</dbReference>
<proteinExistence type="predicted"/>
<protein>
    <submittedName>
        <fullName evidence="9">Major facilitator superfamily MFS_1</fullName>
    </submittedName>
</protein>
<dbReference type="eggNOG" id="COG0477">
    <property type="taxonomic scope" value="Bacteria"/>
</dbReference>
<evidence type="ECO:0000256" key="3">
    <source>
        <dbReference type="ARBA" id="ARBA00022692"/>
    </source>
</evidence>
<dbReference type="KEGG" id="psl:Psta_0241"/>
<dbReference type="InterPro" id="IPR036259">
    <property type="entry name" value="MFS_trans_sf"/>
</dbReference>
<feature type="transmembrane region" description="Helical" evidence="7">
    <location>
        <begin position="163"/>
        <end position="190"/>
    </location>
</feature>
<dbReference type="Pfam" id="PF07690">
    <property type="entry name" value="MFS_1"/>
    <property type="match status" value="1"/>
</dbReference>
<sequence length="465" mass="49055">MSRSPKTPAPQSADDSSQLASTSTGRGSLLVIFLTVFVDLLGFGMVLPIVPLYAKSFSEKYALEAWQTGLLIGALMSSFSLMQFLLVPFWGRLSDHYGRRPIILIGLAGATFFYALFGVATAMQSLTLMFVARIGAGIAGATIATAQAYIADSTTTKNRNKGMALIGAAFALGFTLGPTLGGVAILAGGAIHLSPWPGYAAGLFSGVALLLAIFCLPESLRPGSEKAHSKLFDREALAAALRIPTIGTLLLTSFLAVFSFGNFESTLSLQIDTMVQKQTSPETTPAFLASLLRFANWLGHESPDNVKLIVVLAVFAYLGLVLTIVQGFVVRRLAGKVPETTMAIIGSVLATVGFLILGLAAMRADFHLLLIAMAVEVSGFALVNPSLQSLISRRSDPAVQGGILGLAQSTSSLARILGPVFGNYLFSRSVGAPFWAAAVLMVLAVVMMFFTIGAKQDFTPETKAV</sequence>
<evidence type="ECO:0000259" key="8">
    <source>
        <dbReference type="PROSITE" id="PS50850"/>
    </source>
</evidence>
<dbReference type="SUPFAM" id="SSF103473">
    <property type="entry name" value="MFS general substrate transporter"/>
    <property type="match status" value="1"/>
</dbReference>
<dbReference type="CDD" id="cd17330">
    <property type="entry name" value="MFS_SLC46_TetA_like"/>
    <property type="match status" value="1"/>
</dbReference>
<feature type="transmembrane region" description="Helical" evidence="7">
    <location>
        <begin position="196"/>
        <end position="216"/>
    </location>
</feature>
<dbReference type="InterPro" id="IPR011701">
    <property type="entry name" value="MFS"/>
</dbReference>
<dbReference type="InterPro" id="IPR001958">
    <property type="entry name" value="Tet-R_TetA/multi-R_MdtG-like"/>
</dbReference>
<dbReference type="Proteomes" id="UP000001887">
    <property type="component" value="Chromosome"/>
</dbReference>
<keyword evidence="2" id="KW-0813">Transport</keyword>
<evidence type="ECO:0000256" key="1">
    <source>
        <dbReference type="ARBA" id="ARBA00004141"/>
    </source>
</evidence>
<keyword evidence="3 7" id="KW-0812">Transmembrane</keyword>
<name>D2R1F2_PIRSD</name>
<feature type="transmembrane region" description="Helical" evidence="7">
    <location>
        <begin position="70"/>
        <end position="90"/>
    </location>
</feature>
<evidence type="ECO:0000313" key="10">
    <source>
        <dbReference type="Proteomes" id="UP000001887"/>
    </source>
</evidence>
<dbReference type="GO" id="GO:0016020">
    <property type="term" value="C:membrane"/>
    <property type="evidence" value="ECO:0007669"/>
    <property type="project" value="UniProtKB-SubCell"/>
</dbReference>
<feature type="transmembrane region" description="Helical" evidence="7">
    <location>
        <begin position="342"/>
        <end position="360"/>
    </location>
</feature>
<dbReference type="PRINTS" id="PR01035">
    <property type="entry name" value="TCRTETA"/>
</dbReference>
<dbReference type="InterPro" id="IPR020846">
    <property type="entry name" value="MFS_dom"/>
</dbReference>
<evidence type="ECO:0000256" key="2">
    <source>
        <dbReference type="ARBA" id="ARBA00022448"/>
    </source>
</evidence>
<keyword evidence="5 7" id="KW-0472">Membrane</keyword>
<dbReference type="AlphaFoldDB" id="D2R1F2"/>
<dbReference type="GO" id="GO:0022857">
    <property type="term" value="F:transmembrane transporter activity"/>
    <property type="evidence" value="ECO:0007669"/>
    <property type="project" value="InterPro"/>
</dbReference>
<evidence type="ECO:0000256" key="4">
    <source>
        <dbReference type="ARBA" id="ARBA00022989"/>
    </source>
</evidence>
<feature type="transmembrane region" description="Helical" evidence="7">
    <location>
        <begin position="432"/>
        <end position="453"/>
    </location>
</feature>
<dbReference type="Gene3D" id="1.20.1250.20">
    <property type="entry name" value="MFS general substrate transporter like domains"/>
    <property type="match status" value="1"/>
</dbReference>
<comment type="subcellular location">
    <subcellularLocation>
        <location evidence="1">Membrane</location>
        <topology evidence="1">Multi-pass membrane protein</topology>
    </subcellularLocation>
</comment>
<organism evidence="9 10">
    <name type="scientific">Pirellula staleyi (strain ATCC 27377 / DSM 6068 / ICPB 4128)</name>
    <name type="common">Pirella staleyi</name>
    <dbReference type="NCBI Taxonomy" id="530564"/>
    <lineage>
        <taxon>Bacteria</taxon>
        <taxon>Pseudomonadati</taxon>
        <taxon>Planctomycetota</taxon>
        <taxon>Planctomycetia</taxon>
        <taxon>Pirellulales</taxon>
        <taxon>Pirellulaceae</taxon>
        <taxon>Pirellula</taxon>
    </lineage>
</organism>
<feature type="transmembrane region" description="Helical" evidence="7">
    <location>
        <begin position="130"/>
        <end position="151"/>
    </location>
</feature>
<evidence type="ECO:0000313" key="9">
    <source>
        <dbReference type="EMBL" id="ADB14937.1"/>
    </source>
</evidence>
<accession>D2R1F2</accession>
<feature type="domain" description="Major facilitator superfamily (MFS) profile" evidence="8">
    <location>
        <begin position="28"/>
        <end position="456"/>
    </location>
</feature>
<feature type="transmembrane region" description="Helical" evidence="7">
    <location>
        <begin position="102"/>
        <end position="124"/>
    </location>
</feature>
<evidence type="ECO:0000256" key="7">
    <source>
        <dbReference type="SAM" id="Phobius"/>
    </source>
</evidence>
<evidence type="ECO:0000256" key="5">
    <source>
        <dbReference type="ARBA" id="ARBA00023136"/>
    </source>
</evidence>
<keyword evidence="10" id="KW-1185">Reference proteome</keyword>
<keyword evidence="4 7" id="KW-1133">Transmembrane helix</keyword>
<feature type="transmembrane region" description="Helical" evidence="7">
    <location>
        <begin position="237"/>
        <end position="260"/>
    </location>
</feature>
<dbReference type="PANTHER" id="PTHR23504:SF15">
    <property type="entry name" value="MAJOR FACILITATOR SUPERFAMILY (MFS) PROFILE DOMAIN-CONTAINING PROTEIN"/>
    <property type="match status" value="1"/>
</dbReference>
<feature type="transmembrane region" description="Helical" evidence="7">
    <location>
        <begin position="308"/>
        <end position="330"/>
    </location>
</feature>
<evidence type="ECO:0000256" key="6">
    <source>
        <dbReference type="SAM" id="MobiDB-lite"/>
    </source>
</evidence>
<reference evidence="9 10" key="1">
    <citation type="journal article" date="2009" name="Stand. Genomic Sci.">
        <title>Complete genome sequence of Pirellula staleyi type strain (ATCC 27377).</title>
        <authorList>
            <person name="Clum A."/>
            <person name="Tindall B.J."/>
            <person name="Sikorski J."/>
            <person name="Ivanova N."/>
            <person name="Mavrommatis K."/>
            <person name="Lucas S."/>
            <person name="Glavina del Rio T."/>
            <person name="Nolan M."/>
            <person name="Chen F."/>
            <person name="Tice H."/>
            <person name="Pitluck S."/>
            <person name="Cheng J.F."/>
            <person name="Chertkov O."/>
            <person name="Brettin T."/>
            <person name="Han C."/>
            <person name="Detter J.C."/>
            <person name="Kuske C."/>
            <person name="Bruce D."/>
            <person name="Goodwin L."/>
            <person name="Ovchinikova G."/>
            <person name="Pati A."/>
            <person name="Mikhailova N."/>
            <person name="Chen A."/>
            <person name="Palaniappan K."/>
            <person name="Land M."/>
            <person name="Hauser L."/>
            <person name="Chang Y.J."/>
            <person name="Jeffries C.D."/>
            <person name="Chain P."/>
            <person name="Rohde M."/>
            <person name="Goker M."/>
            <person name="Bristow J."/>
            <person name="Eisen J.A."/>
            <person name="Markowitz V."/>
            <person name="Hugenholtz P."/>
            <person name="Kyrpides N.C."/>
            <person name="Klenk H.P."/>
            <person name="Lapidus A."/>
        </authorList>
    </citation>
    <scope>NUCLEOTIDE SEQUENCE [LARGE SCALE GENOMIC DNA]</scope>
    <source>
        <strain evidence="10">ATCC 27377 / DSM 6068 / ICPB 4128</strain>
    </source>
</reference>
<feature type="region of interest" description="Disordered" evidence="6">
    <location>
        <begin position="1"/>
        <end position="21"/>
    </location>
</feature>